<evidence type="ECO:0000313" key="3">
    <source>
        <dbReference type="Proteomes" id="UP000001485"/>
    </source>
</evidence>
<dbReference type="Gene3D" id="1.10.287.1490">
    <property type="match status" value="1"/>
</dbReference>
<dbReference type="PATRIC" id="fig|634503.3.peg.1386"/>
<dbReference type="Proteomes" id="UP000001485">
    <property type="component" value="Chromosome"/>
</dbReference>
<dbReference type="GO" id="GO:0006457">
    <property type="term" value="P:protein folding"/>
    <property type="evidence" value="ECO:0007669"/>
    <property type="project" value="InterPro"/>
</dbReference>
<dbReference type="KEGG" id="eic:NT01EI_1551"/>
<dbReference type="EMBL" id="CP001600">
    <property type="protein sequence ID" value="ACR68737.1"/>
    <property type="molecule type" value="Genomic_DNA"/>
</dbReference>
<feature type="coiled-coil region" evidence="1">
    <location>
        <begin position="8"/>
        <end position="136"/>
    </location>
</feature>
<dbReference type="AlphaFoldDB" id="C5B801"/>
<name>C5B801_EDWI9</name>
<organism evidence="2 3">
    <name type="scientific">Edwardsiella ictaluri (strain 93-146)</name>
    <dbReference type="NCBI Taxonomy" id="634503"/>
    <lineage>
        <taxon>Bacteria</taxon>
        <taxon>Pseudomonadati</taxon>
        <taxon>Pseudomonadota</taxon>
        <taxon>Gammaproteobacteria</taxon>
        <taxon>Enterobacterales</taxon>
        <taxon>Hafniaceae</taxon>
        <taxon>Edwardsiella</taxon>
    </lineage>
</organism>
<reference evidence="2 3" key="2">
    <citation type="journal article" date="2012" name="J. Bacteriol.">
        <title>Genome Sequence of Edwardsiella ictaluri 93-146, a Strain Associated with a Natural Channel Catfish Outbreak of Enteric Septicemia of Catfish.</title>
        <authorList>
            <person name="Williams M.L."/>
            <person name="Gillaspy A.F."/>
            <person name="Dyer D.W."/>
            <person name="Thune R.L."/>
            <person name="Waldbieser G.C."/>
            <person name="Schuster S.C."/>
            <person name="Gipson J."/>
            <person name="Zaitshik J."/>
            <person name="Landry C."/>
            <person name="Banes M.M."/>
            <person name="Lawrence M.L."/>
        </authorList>
    </citation>
    <scope>NUCLEOTIDE SEQUENCE [LARGE SCALE GENOMIC DNA]</scope>
    <source>
        <strain evidence="2 3">93-146</strain>
    </source>
</reference>
<dbReference type="RefSeq" id="WP_015870897.1">
    <property type="nucleotide sequence ID" value="NC_012779.2"/>
</dbReference>
<dbReference type="Gene3D" id="1.10.287.460">
    <property type="entry name" value="Peptidyl-prolyl cis-trans isomerase, FKBP-type, N-terminal domain"/>
    <property type="match status" value="1"/>
</dbReference>
<gene>
    <name evidence="2" type="ordered locus">NT01EI_1551</name>
</gene>
<protein>
    <submittedName>
        <fullName evidence="2">Uncharacterized protein</fullName>
    </submittedName>
</protein>
<evidence type="ECO:0000256" key="1">
    <source>
        <dbReference type="SAM" id="Coils"/>
    </source>
</evidence>
<proteinExistence type="predicted"/>
<evidence type="ECO:0000313" key="2">
    <source>
        <dbReference type="EMBL" id="ACR68737.1"/>
    </source>
</evidence>
<dbReference type="InterPro" id="IPR036944">
    <property type="entry name" value="PPIase_FKBP_N_sf"/>
</dbReference>
<dbReference type="HOGENOM" id="CLU_755927_0_0_6"/>
<accession>C5B801</accession>
<keyword evidence="1" id="KW-0175">Coiled coil</keyword>
<sequence length="366" mass="40619">MQARSTEQEKLTRETAALQQRLDTLTTQNHALEKNLSAETDKRSQLEQALTTARAQASQAQAQLAPLQARSTEQEKLTRETAALQQRLDTLTTQNHALEKNLSAETDKRSQLEQALTTARAQASQAQAQLAKLDASVKSQGKHPGTWADINNLFSGFSQREILSSIDNKHSYVIGLALSDEIKNKQKEMKNIGLNLEDSFFLAGLIHGYFNTSSLPKNKEIEIQQGISKTITDNINRNLEMSVLKIKKEVSGKKILPASTDKFVFTLDKEGSHGYKRGNTVTYNVTEMKLNGELIRSSTNNKVTYNTETPDYMRIAIKEAKKGGEISVYGLAINIYGNNIPPGIFADTPVKLQFNLEPISIGDHSK</sequence>
<reference evidence="3" key="1">
    <citation type="submission" date="2009-03" db="EMBL/GenBank/DDBJ databases">
        <title>Complete genome sequence of Edwardsiella ictaluri 93-146.</title>
        <authorList>
            <person name="Williams M.L."/>
            <person name="Gillaspy A.F."/>
            <person name="Dyer D.W."/>
            <person name="Thune R.L."/>
            <person name="Waldbieser G.C."/>
            <person name="Schuster S.C."/>
            <person name="Gipson J."/>
            <person name="Zaitshik J."/>
            <person name="Landry C."/>
            <person name="Lawrence M.L."/>
        </authorList>
    </citation>
    <scope>NUCLEOTIDE SEQUENCE [LARGE SCALE GENOMIC DNA]</scope>
    <source>
        <strain evidence="3">93-146</strain>
    </source>
</reference>